<dbReference type="PANTHER" id="PTHR30136:SF35">
    <property type="entry name" value="HTH-TYPE TRANSCRIPTIONAL REGULATOR RV1719"/>
    <property type="match status" value="1"/>
</dbReference>
<evidence type="ECO:0000256" key="3">
    <source>
        <dbReference type="ARBA" id="ARBA00023163"/>
    </source>
</evidence>
<dbReference type="Pfam" id="PF09339">
    <property type="entry name" value="HTH_IclR"/>
    <property type="match status" value="1"/>
</dbReference>
<protein>
    <submittedName>
        <fullName evidence="6">IclR family transcriptional regulator</fullName>
    </submittedName>
</protein>
<dbReference type="InterPro" id="IPR014757">
    <property type="entry name" value="Tscrpt_reg_IclR_C"/>
</dbReference>
<name>A0ABP8PUE1_9ACTN</name>
<dbReference type="InterPro" id="IPR036388">
    <property type="entry name" value="WH-like_DNA-bd_sf"/>
</dbReference>
<evidence type="ECO:0000259" key="4">
    <source>
        <dbReference type="PROSITE" id="PS51077"/>
    </source>
</evidence>
<feature type="domain" description="HTH iclR-type" evidence="4">
    <location>
        <begin position="2"/>
        <end position="64"/>
    </location>
</feature>
<keyword evidence="2" id="KW-0238">DNA-binding</keyword>
<evidence type="ECO:0000256" key="2">
    <source>
        <dbReference type="ARBA" id="ARBA00023125"/>
    </source>
</evidence>
<dbReference type="RefSeq" id="WP_345463318.1">
    <property type="nucleotide sequence ID" value="NZ_BAABHF010000019.1"/>
</dbReference>
<dbReference type="SUPFAM" id="SSF46785">
    <property type="entry name" value="Winged helix' DNA-binding domain"/>
    <property type="match status" value="1"/>
</dbReference>
<dbReference type="InterPro" id="IPR029016">
    <property type="entry name" value="GAF-like_dom_sf"/>
</dbReference>
<dbReference type="Gene3D" id="1.10.10.10">
    <property type="entry name" value="Winged helix-like DNA-binding domain superfamily/Winged helix DNA-binding domain"/>
    <property type="match status" value="1"/>
</dbReference>
<organism evidence="6 7">
    <name type="scientific">Actinoallomurus oryzae</name>
    <dbReference type="NCBI Taxonomy" id="502180"/>
    <lineage>
        <taxon>Bacteria</taxon>
        <taxon>Bacillati</taxon>
        <taxon>Actinomycetota</taxon>
        <taxon>Actinomycetes</taxon>
        <taxon>Streptosporangiales</taxon>
        <taxon>Thermomonosporaceae</taxon>
        <taxon>Actinoallomurus</taxon>
    </lineage>
</organism>
<accession>A0ABP8PUE1</accession>
<dbReference type="InterPro" id="IPR036390">
    <property type="entry name" value="WH_DNA-bd_sf"/>
</dbReference>
<dbReference type="PROSITE" id="PS51077">
    <property type="entry name" value="HTH_ICLR"/>
    <property type="match status" value="1"/>
</dbReference>
<keyword evidence="1" id="KW-0805">Transcription regulation</keyword>
<dbReference type="Pfam" id="PF01614">
    <property type="entry name" value="IclR_C"/>
    <property type="match status" value="1"/>
</dbReference>
<dbReference type="PROSITE" id="PS51078">
    <property type="entry name" value="ICLR_ED"/>
    <property type="match status" value="1"/>
</dbReference>
<keyword evidence="3" id="KW-0804">Transcription</keyword>
<dbReference type="SUPFAM" id="SSF55781">
    <property type="entry name" value="GAF domain-like"/>
    <property type="match status" value="1"/>
</dbReference>
<reference evidence="7" key="1">
    <citation type="journal article" date="2019" name="Int. J. Syst. Evol. Microbiol.">
        <title>The Global Catalogue of Microorganisms (GCM) 10K type strain sequencing project: providing services to taxonomists for standard genome sequencing and annotation.</title>
        <authorList>
            <consortium name="The Broad Institute Genomics Platform"/>
            <consortium name="The Broad Institute Genome Sequencing Center for Infectious Disease"/>
            <person name="Wu L."/>
            <person name="Ma J."/>
        </authorList>
    </citation>
    <scope>NUCLEOTIDE SEQUENCE [LARGE SCALE GENOMIC DNA]</scope>
    <source>
        <strain evidence="7">JCM 17933</strain>
    </source>
</reference>
<dbReference type="InterPro" id="IPR005471">
    <property type="entry name" value="Tscrpt_reg_IclR_N"/>
</dbReference>
<evidence type="ECO:0000256" key="1">
    <source>
        <dbReference type="ARBA" id="ARBA00023015"/>
    </source>
</evidence>
<keyword evidence="7" id="KW-1185">Reference proteome</keyword>
<feature type="domain" description="IclR-ED" evidence="5">
    <location>
        <begin position="65"/>
        <end position="239"/>
    </location>
</feature>
<gene>
    <name evidence="6" type="ORF">GCM10023191_029760</name>
</gene>
<evidence type="ECO:0000313" key="6">
    <source>
        <dbReference type="EMBL" id="GAA4493003.1"/>
    </source>
</evidence>
<dbReference type="PANTHER" id="PTHR30136">
    <property type="entry name" value="HELIX-TURN-HELIX TRANSCRIPTIONAL REGULATOR, ICLR FAMILY"/>
    <property type="match status" value="1"/>
</dbReference>
<proteinExistence type="predicted"/>
<dbReference type="InterPro" id="IPR050707">
    <property type="entry name" value="HTH_MetabolicPath_Reg"/>
</dbReference>
<sequence length="256" mass="27196">MSQAADRTLILLEHVARASGPMGLLEIAGRTGLDKTTCSRLLGLLVARGWLVRDTETKKYSVGPTLVGISMSASLPDQVRLHFFPLLHELREASGETVSLQRRFGTLRVCVAGLESQHSLRRSLPIGSSMPLSAGPSGKAILAFADTETTAAAFAGLEEARHQTVHDHLGQIRRTGYLSTDGDRTPGVGAIAAPLFDRGGVYGSLTLAGPSSRFDAAARQAMLPMLLRAARDLTVLLGGDTGRYDGWTAANPPNQL</sequence>
<dbReference type="Gene3D" id="3.30.450.40">
    <property type="match status" value="1"/>
</dbReference>
<evidence type="ECO:0000313" key="7">
    <source>
        <dbReference type="Proteomes" id="UP001500503"/>
    </source>
</evidence>
<dbReference type="Proteomes" id="UP001500503">
    <property type="component" value="Unassembled WGS sequence"/>
</dbReference>
<dbReference type="EMBL" id="BAABHF010000019">
    <property type="protein sequence ID" value="GAA4493003.1"/>
    <property type="molecule type" value="Genomic_DNA"/>
</dbReference>
<dbReference type="SMART" id="SM00346">
    <property type="entry name" value="HTH_ICLR"/>
    <property type="match status" value="1"/>
</dbReference>
<comment type="caution">
    <text evidence="6">The sequence shown here is derived from an EMBL/GenBank/DDBJ whole genome shotgun (WGS) entry which is preliminary data.</text>
</comment>
<evidence type="ECO:0000259" key="5">
    <source>
        <dbReference type="PROSITE" id="PS51078"/>
    </source>
</evidence>